<dbReference type="OrthoDB" id="9807923at2"/>
<dbReference type="Pfam" id="PF06445">
    <property type="entry name" value="GyrI-like"/>
    <property type="match status" value="1"/>
</dbReference>
<organism evidence="2 3">
    <name type="scientific">Flavobacterium dankookense</name>
    <dbReference type="NCBI Taxonomy" id="706186"/>
    <lineage>
        <taxon>Bacteria</taxon>
        <taxon>Pseudomonadati</taxon>
        <taxon>Bacteroidota</taxon>
        <taxon>Flavobacteriia</taxon>
        <taxon>Flavobacteriales</taxon>
        <taxon>Flavobacteriaceae</taxon>
        <taxon>Flavobacterium</taxon>
    </lineage>
</organism>
<gene>
    <name evidence="2" type="ORF">BC748_0491</name>
</gene>
<dbReference type="Gene3D" id="3.30.530.20">
    <property type="match status" value="1"/>
</dbReference>
<proteinExistence type="predicted"/>
<evidence type="ECO:0000313" key="3">
    <source>
        <dbReference type="Proteomes" id="UP000295260"/>
    </source>
</evidence>
<comment type="caution">
    <text evidence="2">The sequence shown here is derived from an EMBL/GenBank/DDBJ whole genome shotgun (WGS) entry which is preliminary data.</text>
</comment>
<dbReference type="AlphaFoldDB" id="A0A4R6QH38"/>
<dbReference type="RefSeq" id="WP_133531850.1">
    <property type="nucleotide sequence ID" value="NZ_SNXR01000011.1"/>
</dbReference>
<dbReference type="SUPFAM" id="SSF55136">
    <property type="entry name" value="Probable bacterial effector-binding domain"/>
    <property type="match status" value="1"/>
</dbReference>
<dbReference type="Gene3D" id="3.20.80.10">
    <property type="entry name" value="Regulatory factor, effector binding domain"/>
    <property type="match status" value="1"/>
</dbReference>
<dbReference type="EMBL" id="SNXR01000011">
    <property type="protein sequence ID" value="TDP60889.1"/>
    <property type="molecule type" value="Genomic_DNA"/>
</dbReference>
<reference evidence="2 3" key="1">
    <citation type="submission" date="2019-03" db="EMBL/GenBank/DDBJ databases">
        <title>Genomic Encyclopedia of Archaeal and Bacterial Type Strains, Phase II (KMG-II): from individual species to whole genera.</title>
        <authorList>
            <person name="Goeker M."/>
        </authorList>
    </citation>
    <scope>NUCLEOTIDE SEQUENCE [LARGE SCALE GENOMIC DNA]</scope>
    <source>
        <strain evidence="2 3">DSM 25687</strain>
    </source>
</reference>
<sequence>MNILKYLAILIVLLFLALTVYIVTQKGDYQVSRSMVLKTPRTVIFDYVNDYKNWETFNAASKEDDGITFTYPAKTAGIGGSYTWNGSDGEGFMKTTFVKENDSIAQKMILDGNSSTVNWKLKDTVGGTKVTISSKGSIGLFDKITTFFSGGITRILENSYEKSLANLDKTLAYEMKTYSIKNNGTVQRGAANFLMQTVSCKRKSLGRNIKIILPRMVYFFKKNNIPMAGKPFILYDNISLTNDVVTFSVCIPTTQKIAIQSDSDVASGSMEAFTCLKTTLTGDYSHLPETWKKAQTYIADNGYKPNFAGKYVEVYTKTIDDVKNPSKWTTELLIPVFPKEIPVVKPTVTSPQQPATVVQPAVEEPAIEEIP</sequence>
<feature type="domain" description="AraC effector-binding" evidence="1">
    <location>
        <begin position="195"/>
        <end position="337"/>
    </location>
</feature>
<evidence type="ECO:0000313" key="2">
    <source>
        <dbReference type="EMBL" id="TDP60889.1"/>
    </source>
</evidence>
<evidence type="ECO:0000259" key="1">
    <source>
        <dbReference type="SMART" id="SM00871"/>
    </source>
</evidence>
<name>A0A4R6QH38_9FLAO</name>
<dbReference type="InterPro" id="IPR011256">
    <property type="entry name" value="Reg_factor_effector_dom_sf"/>
</dbReference>
<dbReference type="Proteomes" id="UP000295260">
    <property type="component" value="Unassembled WGS sequence"/>
</dbReference>
<dbReference type="SUPFAM" id="SSF55961">
    <property type="entry name" value="Bet v1-like"/>
    <property type="match status" value="1"/>
</dbReference>
<keyword evidence="3" id="KW-1185">Reference proteome</keyword>
<protein>
    <submittedName>
        <fullName evidence="2">Polyketide cyclase/dehydrase/lipid transport protein</fullName>
    </submittedName>
</protein>
<accession>A0A4R6QH38</accession>
<dbReference type="SMART" id="SM00871">
    <property type="entry name" value="AraC_E_bind"/>
    <property type="match status" value="1"/>
</dbReference>
<dbReference type="InterPro" id="IPR023393">
    <property type="entry name" value="START-like_dom_sf"/>
</dbReference>
<dbReference type="CDD" id="cd07818">
    <property type="entry name" value="SRPBCC_1"/>
    <property type="match status" value="1"/>
</dbReference>
<dbReference type="InterPro" id="IPR029442">
    <property type="entry name" value="GyrI-like"/>
</dbReference>
<dbReference type="InterPro" id="IPR010499">
    <property type="entry name" value="AraC_E-bd"/>
</dbReference>